<dbReference type="GO" id="GO:0003723">
    <property type="term" value="F:RNA binding"/>
    <property type="evidence" value="ECO:0007669"/>
    <property type="project" value="InterPro"/>
</dbReference>
<dbReference type="InterPro" id="IPR018222">
    <property type="entry name" value="Nuclear_transport_factor_2_euk"/>
</dbReference>
<evidence type="ECO:0000259" key="9">
    <source>
        <dbReference type="PROSITE" id="PS51281"/>
    </source>
</evidence>
<evidence type="ECO:0000256" key="4">
    <source>
        <dbReference type="ARBA" id="ARBA00022614"/>
    </source>
</evidence>
<comment type="similarity">
    <text evidence="2">Belongs to the NXF family.</text>
</comment>
<dbReference type="AlphaFoldDB" id="A0AAV3AS79"/>
<dbReference type="InterPro" id="IPR009060">
    <property type="entry name" value="UBA-like_sf"/>
</dbReference>
<dbReference type="InterPro" id="IPR015245">
    <property type="entry name" value="Tap_RNA-bd"/>
</dbReference>
<evidence type="ECO:0000259" key="8">
    <source>
        <dbReference type="PROSITE" id="PS50177"/>
    </source>
</evidence>
<dbReference type="SMART" id="SM00804">
    <property type="entry name" value="TAP_C"/>
    <property type="match status" value="1"/>
</dbReference>
<dbReference type="InterPro" id="IPR032710">
    <property type="entry name" value="NTF2-like_dom_sf"/>
</dbReference>
<dbReference type="GO" id="GO:0005737">
    <property type="term" value="C:cytoplasm"/>
    <property type="evidence" value="ECO:0007669"/>
    <property type="project" value="InterPro"/>
</dbReference>
<comment type="subcellular location">
    <subcellularLocation>
        <location evidence="1">Nucleus</location>
        <location evidence="1">Nucleoplasm</location>
    </subcellularLocation>
</comment>
<dbReference type="CDD" id="cd00531">
    <property type="entry name" value="NTF2_like"/>
    <property type="match status" value="1"/>
</dbReference>
<evidence type="ECO:0000256" key="7">
    <source>
        <dbReference type="ARBA" id="ARBA00023242"/>
    </source>
</evidence>
<name>A0AAV3AS79_PYXAD</name>
<keyword evidence="4" id="KW-0433">Leucine-rich repeat</keyword>
<dbReference type="Pfam" id="PF03943">
    <property type="entry name" value="TAP_C"/>
    <property type="match status" value="1"/>
</dbReference>
<keyword evidence="3" id="KW-0813">Transport</keyword>
<dbReference type="EMBL" id="DYDO01000004">
    <property type="protein sequence ID" value="DBA27321.1"/>
    <property type="molecule type" value="Genomic_DNA"/>
</dbReference>
<gene>
    <name evidence="10" type="ORF">GDO54_011482</name>
</gene>
<keyword evidence="7" id="KW-0539">Nucleus</keyword>
<evidence type="ECO:0000256" key="5">
    <source>
        <dbReference type="ARBA" id="ARBA00022737"/>
    </source>
</evidence>
<dbReference type="FunFam" id="3.10.450.50:FF:000004">
    <property type="entry name" value="Nuclear RNA export factor 1"/>
    <property type="match status" value="1"/>
</dbReference>
<evidence type="ECO:0000313" key="10">
    <source>
        <dbReference type="EMBL" id="DBA27321.1"/>
    </source>
</evidence>
<dbReference type="SUPFAM" id="SSF54928">
    <property type="entry name" value="RNA-binding domain, RBD"/>
    <property type="match status" value="1"/>
</dbReference>
<dbReference type="InterPro" id="IPR012677">
    <property type="entry name" value="Nucleotide-bd_a/b_plait_sf"/>
</dbReference>
<feature type="domain" description="NTF2" evidence="8">
    <location>
        <begin position="334"/>
        <end position="485"/>
    </location>
</feature>
<comment type="caution">
    <text evidence="10">The sequence shown here is derived from an EMBL/GenBank/DDBJ whole genome shotgun (WGS) entry which is preliminary data.</text>
</comment>
<dbReference type="GO" id="GO:0005654">
    <property type="term" value="C:nucleoplasm"/>
    <property type="evidence" value="ECO:0007669"/>
    <property type="project" value="UniProtKB-SubCell"/>
</dbReference>
<dbReference type="InterPro" id="IPR002075">
    <property type="entry name" value="NTF2_dom"/>
</dbReference>
<dbReference type="PROSITE" id="PS50177">
    <property type="entry name" value="NTF2_DOMAIN"/>
    <property type="match status" value="1"/>
</dbReference>
<dbReference type="Pfam" id="PF09162">
    <property type="entry name" value="Tap-RNA_bind"/>
    <property type="match status" value="1"/>
</dbReference>
<dbReference type="PANTHER" id="PTHR10662:SF50">
    <property type="entry name" value="NUCLEAR RNA EXPORT FACTOR 1"/>
    <property type="match status" value="1"/>
</dbReference>
<protein>
    <submittedName>
        <fullName evidence="10">Uncharacterized protein</fullName>
    </submittedName>
</protein>
<evidence type="ECO:0000313" key="11">
    <source>
        <dbReference type="Proteomes" id="UP001181693"/>
    </source>
</evidence>
<evidence type="ECO:0000256" key="6">
    <source>
        <dbReference type="ARBA" id="ARBA00022816"/>
    </source>
</evidence>
<evidence type="ECO:0000256" key="3">
    <source>
        <dbReference type="ARBA" id="ARBA00022448"/>
    </source>
</evidence>
<dbReference type="PROSITE" id="PS51281">
    <property type="entry name" value="TAP_C"/>
    <property type="match status" value="1"/>
</dbReference>
<keyword evidence="11" id="KW-1185">Reference proteome</keyword>
<sequence length="606" mass="70397">MDQAVAMESRFFPLSVQITSKGNRVVKNPYEAHPRYQKSNRPAYIKNFHKIYKIIIPYGQKYDQKWLLNCLVNECGVHFRAFQFHYEKKKAVFYVDSFPIARLLWLASNKIQGAHHYKIVIKVLPCQLIPNQIPNMQYIDTSEHSCLSTLQSLDQNVDHIKNCLQKRYNQTLQILDLSNLSSDPGLLSAEVYLSFSNLSVIDLLIQIIGLDFPQLICLSLSKNWITRLAGFSHLFYGAPQLKILDLSNNSLYYTQELDFIHNLELTELYLQGNPLCENMENFTAYCRLILHHFPTIQKLDGHIIRQILFLGPEVPQLLPPAKGSFFCNDDIRSFLQGFLQQFFSCYDSRARQSLLPLYQENCYWSLCVPRVLRQNAWFELIQEYWKENRNMKGRKRAGMRQKLLKYDRQQTVGFLCNLPETKHDLQTMIVEVSLQTPSMIFFSIEGRFKKVKKINRNAYISFRRTFIIVPTGDNRAQITNDQLVITDLFVSLPETDFQKPFRPMISLSKDPAAIEPGQSKLCLDEPQTMEYKLSELPSCEEPATVQQNIVQHFARCTGMKPTWAFKCLKDNNWNVDISLKIFNNLKASGSIPAEAFQDEEQPVIHV</sequence>
<reference evidence="10" key="1">
    <citation type="thesis" date="2020" institute="ProQuest LLC" country="789 East Eisenhower Parkway, Ann Arbor, MI, USA">
        <title>Comparative Genomics and Chromosome Evolution.</title>
        <authorList>
            <person name="Mudd A.B."/>
        </authorList>
    </citation>
    <scope>NUCLEOTIDE SEQUENCE</scope>
    <source>
        <strain evidence="10">1538</strain>
        <tissue evidence="10">Blood</tissue>
    </source>
</reference>
<accession>A0AAV3AS79</accession>
<organism evidence="10 11">
    <name type="scientific">Pyxicephalus adspersus</name>
    <name type="common">African bullfrog</name>
    <dbReference type="NCBI Taxonomy" id="30357"/>
    <lineage>
        <taxon>Eukaryota</taxon>
        <taxon>Metazoa</taxon>
        <taxon>Chordata</taxon>
        <taxon>Craniata</taxon>
        <taxon>Vertebrata</taxon>
        <taxon>Euteleostomi</taxon>
        <taxon>Amphibia</taxon>
        <taxon>Batrachia</taxon>
        <taxon>Anura</taxon>
        <taxon>Neobatrachia</taxon>
        <taxon>Ranoidea</taxon>
        <taxon>Pyxicephalidae</taxon>
        <taxon>Pyxicephalinae</taxon>
        <taxon>Pyxicephalus</taxon>
    </lineage>
</organism>
<keyword evidence="6" id="KW-0509">mRNA transport</keyword>
<dbReference type="Gene3D" id="1.10.8.10">
    <property type="entry name" value="DNA helicase RuvA subunit, C-terminal domain"/>
    <property type="match status" value="1"/>
</dbReference>
<dbReference type="Gene3D" id="3.10.450.50">
    <property type="match status" value="1"/>
</dbReference>
<feature type="domain" description="TAP-C" evidence="9">
    <location>
        <begin position="544"/>
        <end position="599"/>
    </location>
</feature>
<dbReference type="InterPro" id="IPR057125">
    <property type="entry name" value="NXF1/2/3/5-like_LRR"/>
</dbReference>
<dbReference type="CDD" id="cd14342">
    <property type="entry name" value="UBA_TAP-C"/>
    <property type="match status" value="1"/>
</dbReference>
<dbReference type="SUPFAM" id="SSF52058">
    <property type="entry name" value="L domain-like"/>
    <property type="match status" value="1"/>
</dbReference>
<dbReference type="Gene3D" id="3.30.70.330">
    <property type="match status" value="1"/>
</dbReference>
<dbReference type="InterPro" id="IPR001611">
    <property type="entry name" value="Leu-rich_rpt"/>
</dbReference>
<dbReference type="SUPFAM" id="SSF46934">
    <property type="entry name" value="UBA-like"/>
    <property type="match status" value="1"/>
</dbReference>
<dbReference type="InterPro" id="IPR030217">
    <property type="entry name" value="NXF_fam"/>
</dbReference>
<dbReference type="InterPro" id="IPR005637">
    <property type="entry name" value="TAP_C_dom"/>
</dbReference>
<dbReference type="Pfam" id="PF22602">
    <property type="entry name" value="NXF_NTF2"/>
    <property type="match status" value="1"/>
</dbReference>
<evidence type="ECO:0000256" key="2">
    <source>
        <dbReference type="ARBA" id="ARBA00009285"/>
    </source>
</evidence>
<dbReference type="PANTHER" id="PTHR10662">
    <property type="entry name" value="NUCLEAR RNA EXPORT FACTOR"/>
    <property type="match status" value="1"/>
</dbReference>
<proteinExistence type="inferred from homology"/>
<dbReference type="Proteomes" id="UP001181693">
    <property type="component" value="Unassembled WGS sequence"/>
</dbReference>
<dbReference type="GO" id="GO:0016973">
    <property type="term" value="P:poly(A)+ mRNA export from nucleus"/>
    <property type="evidence" value="ECO:0007669"/>
    <property type="project" value="TreeGrafter"/>
</dbReference>
<dbReference type="SUPFAM" id="SSF54427">
    <property type="entry name" value="NTF2-like"/>
    <property type="match status" value="1"/>
</dbReference>
<dbReference type="FunFam" id="1.10.8.10:FF:000018">
    <property type="entry name" value="Nuclear RNA export factor 1"/>
    <property type="match status" value="1"/>
</dbReference>
<dbReference type="InterPro" id="IPR035979">
    <property type="entry name" value="RBD_domain_sf"/>
</dbReference>
<dbReference type="Gene3D" id="3.80.10.10">
    <property type="entry name" value="Ribonuclease Inhibitor"/>
    <property type="match status" value="1"/>
</dbReference>
<keyword evidence="5" id="KW-0677">Repeat</keyword>
<dbReference type="Pfam" id="PF24048">
    <property type="entry name" value="LRR_NXF1-5"/>
    <property type="match status" value="1"/>
</dbReference>
<evidence type="ECO:0000256" key="1">
    <source>
        <dbReference type="ARBA" id="ARBA00004642"/>
    </source>
</evidence>
<dbReference type="InterPro" id="IPR032675">
    <property type="entry name" value="LRR_dom_sf"/>
</dbReference>
<dbReference type="PROSITE" id="PS51450">
    <property type="entry name" value="LRR"/>
    <property type="match status" value="1"/>
</dbReference>